<dbReference type="Proteomes" id="UP000214600">
    <property type="component" value="Unassembled WGS sequence"/>
</dbReference>
<comment type="caution">
    <text evidence="2">The sequence shown here is derived from an EMBL/GenBank/DDBJ whole genome shotgun (WGS) entry which is preliminary data.</text>
</comment>
<dbReference type="AlphaFoldDB" id="A0A228HRY9"/>
<keyword evidence="1" id="KW-0732">Signal</keyword>
<dbReference type="OrthoDB" id="5955575at2"/>
<protein>
    <recommendedName>
        <fullName evidence="4">Lipoprotein</fullName>
    </recommendedName>
</protein>
<proteinExistence type="predicted"/>
<sequence>MQTIFRGSVLGMLACVLCLSRAMATSEAPVELEIRQVDGNPAACLPVNDERAEPVIRIRTVGVARPTGPASPDVTYWWFEMPAQATPVYLKRGECLVYGQSVKGAIVRTPPKPLERNRTYTISIIPDGDAGPVYSAAFCTLERPGGGVQIAVPRNDRNPCAAHP</sequence>
<evidence type="ECO:0000313" key="2">
    <source>
        <dbReference type="EMBL" id="OXI32888.1"/>
    </source>
</evidence>
<evidence type="ECO:0000313" key="3">
    <source>
        <dbReference type="Proteomes" id="UP000214600"/>
    </source>
</evidence>
<name>A0A228HRY9_9BURK</name>
<reference evidence="3" key="1">
    <citation type="submission" date="2017-06" db="EMBL/GenBank/DDBJ databases">
        <authorList>
            <person name="LiPuma J."/>
            <person name="Spilker T."/>
        </authorList>
    </citation>
    <scope>NUCLEOTIDE SEQUENCE [LARGE SCALE GENOMIC DNA]</scope>
    <source>
        <strain evidence="3">AU17325</strain>
    </source>
</reference>
<gene>
    <name evidence="2" type="ORF">CFB84_40495</name>
</gene>
<feature type="chain" id="PRO_5012624134" description="Lipoprotein" evidence="1">
    <location>
        <begin position="25"/>
        <end position="164"/>
    </location>
</feature>
<evidence type="ECO:0000256" key="1">
    <source>
        <dbReference type="SAM" id="SignalP"/>
    </source>
</evidence>
<organism evidence="2 3">
    <name type="scientific">Burkholderia aenigmatica</name>
    <dbReference type="NCBI Taxonomy" id="2015348"/>
    <lineage>
        <taxon>Bacteria</taxon>
        <taxon>Pseudomonadati</taxon>
        <taxon>Pseudomonadota</taxon>
        <taxon>Betaproteobacteria</taxon>
        <taxon>Burkholderiales</taxon>
        <taxon>Burkholderiaceae</taxon>
        <taxon>Burkholderia</taxon>
        <taxon>Burkholderia cepacia complex</taxon>
    </lineage>
</organism>
<evidence type="ECO:0008006" key="4">
    <source>
        <dbReference type="Google" id="ProtNLM"/>
    </source>
</evidence>
<feature type="signal peptide" evidence="1">
    <location>
        <begin position="1"/>
        <end position="24"/>
    </location>
</feature>
<reference evidence="2 3" key="2">
    <citation type="submission" date="2017-08" db="EMBL/GenBank/DDBJ databases">
        <title>WGS of novel Burkholderia cepaca complex species.</title>
        <authorList>
            <person name="Lipuma J."/>
            <person name="Spilker T."/>
        </authorList>
    </citation>
    <scope>NUCLEOTIDE SEQUENCE [LARGE SCALE GENOMIC DNA]</scope>
    <source>
        <strain evidence="2 3">AU17325</strain>
    </source>
</reference>
<dbReference type="EMBL" id="NKFA01000038">
    <property type="protein sequence ID" value="OXI32888.1"/>
    <property type="molecule type" value="Genomic_DNA"/>
</dbReference>
<dbReference type="RefSeq" id="WP_089454536.1">
    <property type="nucleotide sequence ID" value="NZ_NKFA01000038.1"/>
</dbReference>
<accession>A0A228HRY9</accession>